<dbReference type="Proteomes" id="UP000183832">
    <property type="component" value="Unassembled WGS sequence"/>
</dbReference>
<protein>
    <submittedName>
        <fullName evidence="1">CLUMA_CG000799, isoform A</fullName>
    </submittedName>
</protein>
<dbReference type="EMBL" id="CVRI01000002">
    <property type="protein sequence ID" value="CRK86986.1"/>
    <property type="molecule type" value="Genomic_DNA"/>
</dbReference>
<name>A0A1J1HHF2_9DIPT</name>
<evidence type="ECO:0000313" key="1">
    <source>
        <dbReference type="EMBL" id="CRK86986.1"/>
    </source>
</evidence>
<evidence type="ECO:0000313" key="2">
    <source>
        <dbReference type="Proteomes" id="UP000183832"/>
    </source>
</evidence>
<sequence length="63" mass="7581">MIHSGQKPYRIHITMTNAIEKKKLFILTKGRDNIQANKRQTNKVEGRQNFHEIWRLYDISKQN</sequence>
<dbReference type="AlphaFoldDB" id="A0A1J1HHF2"/>
<organism evidence="1 2">
    <name type="scientific">Clunio marinus</name>
    <dbReference type="NCBI Taxonomy" id="568069"/>
    <lineage>
        <taxon>Eukaryota</taxon>
        <taxon>Metazoa</taxon>
        <taxon>Ecdysozoa</taxon>
        <taxon>Arthropoda</taxon>
        <taxon>Hexapoda</taxon>
        <taxon>Insecta</taxon>
        <taxon>Pterygota</taxon>
        <taxon>Neoptera</taxon>
        <taxon>Endopterygota</taxon>
        <taxon>Diptera</taxon>
        <taxon>Nematocera</taxon>
        <taxon>Chironomoidea</taxon>
        <taxon>Chironomidae</taxon>
        <taxon>Clunio</taxon>
    </lineage>
</organism>
<gene>
    <name evidence="1" type="ORF">CLUMA_CG000799</name>
</gene>
<accession>A0A1J1HHF2</accession>
<reference evidence="1 2" key="1">
    <citation type="submission" date="2015-04" db="EMBL/GenBank/DDBJ databases">
        <authorList>
            <person name="Syromyatnikov M.Y."/>
            <person name="Popov V.N."/>
        </authorList>
    </citation>
    <scope>NUCLEOTIDE SEQUENCE [LARGE SCALE GENOMIC DNA]</scope>
</reference>
<proteinExistence type="predicted"/>
<keyword evidence="2" id="KW-1185">Reference proteome</keyword>